<sequence length="325" mass="35102">MAVVQDTGEVTEQSDEPVLLIGEVRTCLLPHSQAMTTRGAADLLRLRAGEQVRRSERPNSYVRSPPLLTGVDCHLPTASGGKVRAVGTVTAHATLTEGRLLQSGAYCAVTAHGPRSRRRWGHYLARPGVVEPFGTLSERDVADGSLGEDRRPGELALGAIVDRTLSRVLRDRALDQRPPFTSQATALRWVGLRAPDGEGASLTSFTLAGDGCRTAELRLPAGTAAEAAAGLCHDLSLHDWLLTSLVRVVELSRLGSTDGRDSLAALRPAVDHLIHLWLPGSRVASALLPLWEALERHPGFTRQWSILVQRIRDQLALQTAVHLLP</sequence>
<evidence type="ECO:0000313" key="2">
    <source>
        <dbReference type="Proteomes" id="UP001344658"/>
    </source>
</evidence>
<comment type="caution">
    <text evidence="1">The sequence shown here is derived from an EMBL/GenBank/DDBJ whole genome shotgun (WGS) entry which is preliminary data.</text>
</comment>
<evidence type="ECO:0000313" key="1">
    <source>
        <dbReference type="EMBL" id="MEE4543040.1"/>
    </source>
</evidence>
<protein>
    <submittedName>
        <fullName evidence="1">SCO2521 family protein</fullName>
    </submittedName>
</protein>
<dbReference type="NCBIfam" id="NF040565">
    <property type="entry name" value="SCO2521_fam"/>
    <property type="match status" value="1"/>
</dbReference>
<dbReference type="RefSeq" id="WP_330795122.1">
    <property type="nucleotide sequence ID" value="NZ_JAZEWV010000009.1"/>
</dbReference>
<organism evidence="1 2">
    <name type="scientific">Actinacidiphila polyblastidii</name>
    <dbReference type="NCBI Taxonomy" id="3110430"/>
    <lineage>
        <taxon>Bacteria</taxon>
        <taxon>Bacillati</taxon>
        <taxon>Actinomycetota</taxon>
        <taxon>Actinomycetes</taxon>
        <taxon>Kitasatosporales</taxon>
        <taxon>Streptomycetaceae</taxon>
        <taxon>Actinacidiphila</taxon>
    </lineage>
</organism>
<name>A0ABU7PB54_9ACTN</name>
<dbReference type="InterPro" id="IPR049749">
    <property type="entry name" value="SCO2521-like"/>
</dbReference>
<reference evidence="1 2" key="1">
    <citation type="submission" date="2023-12" db="EMBL/GenBank/DDBJ databases">
        <title>Streptomyces sp. V4-01.</title>
        <authorList>
            <person name="Somphong A."/>
            <person name="Phongsopitanun W."/>
        </authorList>
    </citation>
    <scope>NUCLEOTIDE SEQUENCE [LARGE SCALE GENOMIC DNA]</scope>
    <source>
        <strain evidence="1 2">V4-01</strain>
    </source>
</reference>
<keyword evidence="2" id="KW-1185">Reference proteome</keyword>
<dbReference type="EMBL" id="JAZEWV010000009">
    <property type="protein sequence ID" value="MEE4543040.1"/>
    <property type="molecule type" value="Genomic_DNA"/>
</dbReference>
<dbReference type="Proteomes" id="UP001344658">
    <property type="component" value="Unassembled WGS sequence"/>
</dbReference>
<gene>
    <name evidence="1" type="ORF">V2S66_13815</name>
</gene>
<accession>A0ABU7PB54</accession>
<proteinExistence type="predicted"/>